<sequence length="145" mass="15245">MLAQRTAAAPHTKITTEIDVSENRRAQEQTEHTGIPVIHGIMPREDHQQVPGSDCPGSEGQWNCMTTSWQRCAAGKWSVPMQCAAGTACVPAGLTYDFKVQFAGGQGQGQGSGGGSSAPRVTRLHLASPLVLMAAAVVTTAVLYV</sequence>
<dbReference type="AlphaFoldDB" id="A0AA38VBE2"/>
<reference evidence="2" key="1">
    <citation type="submission" date="2022-07" db="EMBL/GenBank/DDBJ databases">
        <title>Fungi with potential for degradation of polypropylene.</title>
        <authorList>
            <person name="Gostincar C."/>
        </authorList>
    </citation>
    <scope>NUCLEOTIDE SEQUENCE</scope>
    <source>
        <strain evidence="2">EXF-13287</strain>
    </source>
</reference>
<evidence type="ECO:0000313" key="2">
    <source>
        <dbReference type="EMBL" id="KAJ9131972.1"/>
    </source>
</evidence>
<name>A0AA38VBE2_9PEZI</name>
<evidence type="ECO:0000313" key="3">
    <source>
        <dbReference type="Proteomes" id="UP001174691"/>
    </source>
</evidence>
<evidence type="ECO:0000256" key="1">
    <source>
        <dbReference type="SAM" id="MobiDB-lite"/>
    </source>
</evidence>
<proteinExistence type="predicted"/>
<keyword evidence="3" id="KW-1185">Reference proteome</keyword>
<dbReference type="Proteomes" id="UP001174691">
    <property type="component" value="Unassembled WGS sequence"/>
</dbReference>
<evidence type="ECO:0008006" key="4">
    <source>
        <dbReference type="Google" id="ProtNLM"/>
    </source>
</evidence>
<gene>
    <name evidence="2" type="ORF">NKR19_g9444</name>
</gene>
<dbReference type="EMBL" id="JANBVN010000227">
    <property type="protein sequence ID" value="KAJ9131972.1"/>
    <property type="molecule type" value="Genomic_DNA"/>
</dbReference>
<comment type="caution">
    <text evidence="2">The sequence shown here is derived from an EMBL/GenBank/DDBJ whole genome shotgun (WGS) entry which is preliminary data.</text>
</comment>
<protein>
    <recommendedName>
        <fullName evidence="4">CBM1 domain-containing protein</fullName>
    </recommendedName>
</protein>
<accession>A0AA38VBE2</accession>
<feature type="region of interest" description="Disordered" evidence="1">
    <location>
        <begin position="1"/>
        <end position="31"/>
    </location>
</feature>
<organism evidence="2 3">
    <name type="scientific">Coniochaeta hoffmannii</name>
    <dbReference type="NCBI Taxonomy" id="91930"/>
    <lineage>
        <taxon>Eukaryota</taxon>
        <taxon>Fungi</taxon>
        <taxon>Dikarya</taxon>
        <taxon>Ascomycota</taxon>
        <taxon>Pezizomycotina</taxon>
        <taxon>Sordariomycetes</taxon>
        <taxon>Sordariomycetidae</taxon>
        <taxon>Coniochaetales</taxon>
        <taxon>Coniochaetaceae</taxon>
        <taxon>Coniochaeta</taxon>
    </lineage>
</organism>
<feature type="compositionally biased region" description="Basic and acidic residues" evidence="1">
    <location>
        <begin position="21"/>
        <end position="31"/>
    </location>
</feature>